<dbReference type="GO" id="GO:0005615">
    <property type="term" value="C:extracellular space"/>
    <property type="evidence" value="ECO:0007669"/>
    <property type="project" value="TreeGrafter"/>
</dbReference>
<dbReference type="PANTHER" id="PTHR10559">
    <property type="entry name" value="TRANSCOBALAMIN-1/GASTRIC INTRINSIC FACTOR"/>
    <property type="match status" value="1"/>
</dbReference>
<dbReference type="Proteomes" id="UP000625711">
    <property type="component" value="Unassembled WGS sequence"/>
</dbReference>
<feature type="non-terminal residue" evidence="1">
    <location>
        <position position="1"/>
    </location>
</feature>
<gene>
    <name evidence="1" type="ORF">GWI33_020164</name>
</gene>
<proteinExistence type="predicted"/>
<dbReference type="GO" id="GO:0015889">
    <property type="term" value="P:cobalamin transport"/>
    <property type="evidence" value="ECO:0007669"/>
    <property type="project" value="TreeGrafter"/>
</dbReference>
<dbReference type="Gene3D" id="2.170.130.30">
    <property type="match status" value="1"/>
</dbReference>
<sequence>MQCNSAFICVVTTSADDEPSATVSYPLWLNPHISKLVSMNITAPNGTSFYKVMQLAAYLNPDVAFRAREFPGMGHYIYKLTGQEEDTVSNIYWMIFKLPNLPDPSNPPSNDFFTPV</sequence>
<keyword evidence="2" id="KW-1185">Reference proteome</keyword>
<dbReference type="InterPro" id="IPR051588">
    <property type="entry name" value="Cobalamin_Transport"/>
</dbReference>
<evidence type="ECO:0000313" key="2">
    <source>
        <dbReference type="Proteomes" id="UP000625711"/>
    </source>
</evidence>
<evidence type="ECO:0000313" key="1">
    <source>
        <dbReference type="EMBL" id="KAF7266480.1"/>
    </source>
</evidence>
<dbReference type="OrthoDB" id="6343110at2759"/>
<comment type="caution">
    <text evidence="1">The sequence shown here is derived from an EMBL/GenBank/DDBJ whole genome shotgun (WGS) entry which is preliminary data.</text>
</comment>
<protein>
    <submittedName>
        <fullName evidence="1">Uncharacterized protein</fullName>
    </submittedName>
</protein>
<name>A0A834HPX6_RHYFE</name>
<dbReference type="AlphaFoldDB" id="A0A834HPX6"/>
<dbReference type="EMBL" id="JAACXV010014535">
    <property type="protein sequence ID" value="KAF7266480.1"/>
    <property type="molecule type" value="Genomic_DNA"/>
</dbReference>
<dbReference type="PANTHER" id="PTHR10559:SF18">
    <property type="entry name" value="TRANSCOBALAMIN II"/>
    <property type="match status" value="1"/>
</dbReference>
<organism evidence="1 2">
    <name type="scientific">Rhynchophorus ferrugineus</name>
    <name type="common">Red palm weevil</name>
    <name type="synonym">Curculio ferrugineus</name>
    <dbReference type="NCBI Taxonomy" id="354439"/>
    <lineage>
        <taxon>Eukaryota</taxon>
        <taxon>Metazoa</taxon>
        <taxon>Ecdysozoa</taxon>
        <taxon>Arthropoda</taxon>
        <taxon>Hexapoda</taxon>
        <taxon>Insecta</taxon>
        <taxon>Pterygota</taxon>
        <taxon>Neoptera</taxon>
        <taxon>Endopterygota</taxon>
        <taxon>Coleoptera</taxon>
        <taxon>Polyphaga</taxon>
        <taxon>Cucujiformia</taxon>
        <taxon>Curculionidae</taxon>
        <taxon>Dryophthorinae</taxon>
        <taxon>Rhynchophorus</taxon>
    </lineage>
</organism>
<dbReference type="GO" id="GO:0031419">
    <property type="term" value="F:cobalamin binding"/>
    <property type="evidence" value="ECO:0007669"/>
    <property type="project" value="TreeGrafter"/>
</dbReference>
<accession>A0A834HPX6</accession>
<reference evidence="1" key="1">
    <citation type="submission" date="2020-08" db="EMBL/GenBank/DDBJ databases">
        <title>Genome sequencing and assembly of the red palm weevil Rhynchophorus ferrugineus.</title>
        <authorList>
            <person name="Dias G.B."/>
            <person name="Bergman C.M."/>
            <person name="Manee M."/>
        </authorList>
    </citation>
    <scope>NUCLEOTIDE SEQUENCE</scope>
    <source>
        <strain evidence="1">AA-2017</strain>
        <tissue evidence="1">Whole larva</tissue>
    </source>
</reference>